<dbReference type="PANTHER" id="PTHR24559">
    <property type="entry name" value="TRANSPOSON TY3-I GAG-POL POLYPROTEIN"/>
    <property type="match status" value="1"/>
</dbReference>
<evidence type="ECO:0000313" key="10">
    <source>
        <dbReference type="Proteomes" id="UP000019763"/>
    </source>
</evidence>
<dbReference type="InterPro" id="IPR053134">
    <property type="entry name" value="RNA-dir_DNA_polymerase"/>
</dbReference>
<dbReference type="Pfam" id="PF00078">
    <property type="entry name" value="RVT_1"/>
    <property type="match status" value="1"/>
</dbReference>
<evidence type="ECO:0000256" key="7">
    <source>
        <dbReference type="ARBA" id="ARBA00022918"/>
    </source>
</evidence>
<dbReference type="Proteomes" id="UP000019763">
    <property type="component" value="Unassembled WGS sequence"/>
</dbReference>
<name>A0A023B530_GRENI</name>
<dbReference type="InterPro" id="IPR043502">
    <property type="entry name" value="DNA/RNA_pol_sf"/>
</dbReference>
<sequence length="285" mass="32611">RASVRVSQRRQQVSTVLDSGSLPVTDPVPVTVHGETDEVEFAVHDQPSVPNLLGRVELERFGLIERRSGKTLVLATQRGAVDEIRLAKKYKEQPPVVKEQSEDPFDRQRQVFVEGTGRLDQSLRDELWNLLVAYKDVWAQRLACVKARFEASGKPYKARLRHLEPELRAELEKQMEKQLKLGVIRPSKSEWVDRAALREEEDGRVEVRFGLPEAGRQHFTTLDMNSGFWNVAIAEESKHLTAFITPFGLFEFNVIPFGIKNSPAEFQHAMDMVFEKVLDDRTLLH</sequence>
<keyword evidence="10" id="KW-1185">Reference proteome</keyword>
<evidence type="ECO:0000256" key="4">
    <source>
        <dbReference type="ARBA" id="ARBA00022722"/>
    </source>
</evidence>
<dbReference type="GO" id="GO:0006508">
    <property type="term" value="P:proteolysis"/>
    <property type="evidence" value="ECO:0007669"/>
    <property type="project" value="UniProtKB-KW"/>
</dbReference>
<dbReference type="InterPro" id="IPR000477">
    <property type="entry name" value="RT_dom"/>
</dbReference>
<dbReference type="EMBL" id="AFNH02000716">
    <property type="protein sequence ID" value="EZG58109.1"/>
    <property type="molecule type" value="Genomic_DNA"/>
</dbReference>
<dbReference type="SUPFAM" id="SSF56672">
    <property type="entry name" value="DNA/RNA polymerases"/>
    <property type="match status" value="1"/>
</dbReference>
<proteinExistence type="predicted"/>
<keyword evidence="4" id="KW-0540">Nuclease</keyword>
<dbReference type="Gene3D" id="3.10.10.10">
    <property type="entry name" value="HIV Type 1 Reverse Transcriptase, subunit A, domain 1"/>
    <property type="match status" value="2"/>
</dbReference>
<keyword evidence="1" id="KW-0645">Protease</keyword>
<dbReference type="GeneID" id="22913401"/>
<accession>A0A023B530</accession>
<evidence type="ECO:0000256" key="5">
    <source>
        <dbReference type="ARBA" id="ARBA00022759"/>
    </source>
</evidence>
<gene>
    <name evidence="9" type="ORF">GNI_095600</name>
</gene>
<reference evidence="9" key="1">
    <citation type="submission" date="2013-12" db="EMBL/GenBank/DDBJ databases">
        <authorList>
            <person name="Omoto C.K."/>
            <person name="Sibley D."/>
            <person name="Venepally P."/>
            <person name="Hadjithomas M."/>
            <person name="Karamycheva S."/>
            <person name="Brunk B."/>
            <person name="Roos D."/>
            <person name="Caler E."/>
            <person name="Lorenzi H."/>
        </authorList>
    </citation>
    <scope>NUCLEOTIDE SEQUENCE</scope>
</reference>
<dbReference type="GO" id="GO:0004519">
    <property type="term" value="F:endonuclease activity"/>
    <property type="evidence" value="ECO:0007669"/>
    <property type="project" value="UniProtKB-KW"/>
</dbReference>
<keyword evidence="5" id="KW-0255">Endonuclease</keyword>
<dbReference type="PANTHER" id="PTHR24559:SF444">
    <property type="entry name" value="REVERSE TRANSCRIPTASE DOMAIN-CONTAINING PROTEIN"/>
    <property type="match status" value="1"/>
</dbReference>
<keyword evidence="7 9" id="KW-0695">RNA-directed DNA polymerase</keyword>
<dbReference type="RefSeq" id="XP_011130985.1">
    <property type="nucleotide sequence ID" value="XM_011132683.1"/>
</dbReference>
<keyword evidence="2" id="KW-0808">Transferase</keyword>
<evidence type="ECO:0000259" key="8">
    <source>
        <dbReference type="Pfam" id="PF00078"/>
    </source>
</evidence>
<organism evidence="9 10">
    <name type="scientific">Gregarina niphandrodes</name>
    <name type="common">Septate eugregarine</name>
    <dbReference type="NCBI Taxonomy" id="110365"/>
    <lineage>
        <taxon>Eukaryota</taxon>
        <taxon>Sar</taxon>
        <taxon>Alveolata</taxon>
        <taxon>Apicomplexa</taxon>
        <taxon>Conoidasida</taxon>
        <taxon>Gregarinasina</taxon>
        <taxon>Eugregarinorida</taxon>
        <taxon>Gregarinidae</taxon>
        <taxon>Gregarina</taxon>
    </lineage>
</organism>
<dbReference type="OrthoDB" id="435108at2759"/>
<evidence type="ECO:0000256" key="1">
    <source>
        <dbReference type="ARBA" id="ARBA00022670"/>
    </source>
</evidence>
<dbReference type="GO" id="GO:0003964">
    <property type="term" value="F:RNA-directed DNA polymerase activity"/>
    <property type="evidence" value="ECO:0007669"/>
    <property type="project" value="UniProtKB-KW"/>
</dbReference>
<evidence type="ECO:0000313" key="9">
    <source>
        <dbReference type="EMBL" id="EZG58109.1"/>
    </source>
</evidence>
<evidence type="ECO:0000256" key="3">
    <source>
        <dbReference type="ARBA" id="ARBA00022695"/>
    </source>
</evidence>
<comment type="caution">
    <text evidence="9">The sequence shown here is derived from an EMBL/GenBank/DDBJ whole genome shotgun (WGS) entry which is preliminary data.</text>
</comment>
<keyword evidence="3" id="KW-0548">Nucleotidyltransferase</keyword>
<keyword evidence="6" id="KW-0378">Hydrolase</keyword>
<evidence type="ECO:0000256" key="2">
    <source>
        <dbReference type="ARBA" id="ARBA00022679"/>
    </source>
</evidence>
<protein>
    <submittedName>
        <fullName evidence="9">RNA-directed DNA polymerase</fullName>
    </submittedName>
</protein>
<dbReference type="FunFam" id="3.10.10.10:FF:000007">
    <property type="entry name" value="Retrovirus-related Pol polyprotein from transposon 17.6-like Protein"/>
    <property type="match status" value="1"/>
</dbReference>
<evidence type="ECO:0000256" key="6">
    <source>
        <dbReference type="ARBA" id="ARBA00022801"/>
    </source>
</evidence>
<feature type="domain" description="Reverse transcriptase" evidence="8">
    <location>
        <begin position="212"/>
        <end position="279"/>
    </location>
</feature>
<dbReference type="AlphaFoldDB" id="A0A023B530"/>
<dbReference type="GO" id="GO:0008233">
    <property type="term" value="F:peptidase activity"/>
    <property type="evidence" value="ECO:0007669"/>
    <property type="project" value="UniProtKB-KW"/>
</dbReference>
<dbReference type="Gene3D" id="3.30.70.270">
    <property type="match status" value="1"/>
</dbReference>
<dbReference type="CDD" id="cd01647">
    <property type="entry name" value="RT_LTR"/>
    <property type="match status" value="1"/>
</dbReference>
<feature type="non-terminal residue" evidence="9">
    <location>
        <position position="1"/>
    </location>
</feature>
<dbReference type="VEuPathDB" id="CryptoDB:GNI_095600"/>
<dbReference type="InterPro" id="IPR043128">
    <property type="entry name" value="Rev_trsase/Diguanyl_cyclase"/>
</dbReference>